<evidence type="ECO:0000313" key="2">
    <source>
        <dbReference type="Proteomes" id="UP001264340"/>
    </source>
</evidence>
<keyword evidence="2" id="KW-1185">Reference proteome</keyword>
<proteinExistence type="predicted"/>
<dbReference type="Proteomes" id="UP001264340">
    <property type="component" value="Unassembled WGS sequence"/>
</dbReference>
<comment type="caution">
    <text evidence="1">The sequence shown here is derived from an EMBL/GenBank/DDBJ whole genome shotgun (WGS) entry which is preliminary data.</text>
</comment>
<dbReference type="RefSeq" id="WP_310127661.1">
    <property type="nucleotide sequence ID" value="NZ_JAVDRP010000038.1"/>
</dbReference>
<reference evidence="1 2" key="1">
    <citation type="submission" date="2023-07" db="EMBL/GenBank/DDBJ databases">
        <title>Sorghum-associated microbial communities from plants grown in Nebraska, USA.</title>
        <authorList>
            <person name="Schachtman D."/>
        </authorList>
    </citation>
    <scope>NUCLEOTIDE SEQUENCE [LARGE SCALE GENOMIC DNA]</scope>
    <source>
        <strain evidence="1 2">DS1316</strain>
    </source>
</reference>
<sequence>MAYATVAVSHSDFRRCRPETNDLKADIIAVRFSAAFFERQIHSVAELNGISLSGRFSFLSGEQPSCWLLASSNRSEAAFAAS</sequence>
<protein>
    <submittedName>
        <fullName evidence="1">Uncharacterized protein</fullName>
    </submittedName>
</protein>
<evidence type="ECO:0000313" key="1">
    <source>
        <dbReference type="EMBL" id="MDR6413190.1"/>
    </source>
</evidence>
<gene>
    <name evidence="1" type="ORF">J2804_006628</name>
</gene>
<organism evidence="1 2">
    <name type="scientific">Paraburkholderia terricola</name>
    <dbReference type="NCBI Taxonomy" id="169427"/>
    <lineage>
        <taxon>Bacteria</taxon>
        <taxon>Pseudomonadati</taxon>
        <taxon>Pseudomonadota</taxon>
        <taxon>Betaproteobacteria</taxon>
        <taxon>Burkholderiales</taxon>
        <taxon>Burkholderiaceae</taxon>
        <taxon>Paraburkholderia</taxon>
    </lineage>
</organism>
<name>A0ABU1M355_9BURK</name>
<accession>A0ABU1M355</accession>
<dbReference type="EMBL" id="JAVDRP010000038">
    <property type="protein sequence ID" value="MDR6413190.1"/>
    <property type="molecule type" value="Genomic_DNA"/>
</dbReference>